<dbReference type="AlphaFoldDB" id="A0A067Z330"/>
<dbReference type="HOGENOM" id="CLU_1756233_0_0_5"/>
<name>A0A067Z330_GLUOY</name>
<dbReference type="GeneID" id="56905789"/>
<evidence type="ECO:0000313" key="2">
    <source>
        <dbReference type="EMBL" id="AHK71451.1"/>
    </source>
</evidence>
<dbReference type="RefSeq" id="WP_041111814.1">
    <property type="nucleotide sequence ID" value="NZ_CP004373.1"/>
</dbReference>
<gene>
    <name evidence="2" type="ORF">GLS_c15660</name>
</gene>
<dbReference type="EMBL" id="CP004373">
    <property type="protein sequence ID" value="AHK71451.1"/>
    <property type="molecule type" value="Genomic_DNA"/>
</dbReference>
<dbReference type="Proteomes" id="UP000031656">
    <property type="component" value="Chromosome"/>
</dbReference>
<organism evidence="2 3">
    <name type="scientific">Gluconobacter oxydans DSM 3504</name>
    <dbReference type="NCBI Taxonomy" id="1288313"/>
    <lineage>
        <taxon>Bacteria</taxon>
        <taxon>Pseudomonadati</taxon>
        <taxon>Pseudomonadota</taxon>
        <taxon>Alphaproteobacteria</taxon>
        <taxon>Acetobacterales</taxon>
        <taxon>Acetobacteraceae</taxon>
        <taxon>Gluconobacter</taxon>
    </lineage>
</organism>
<proteinExistence type="predicted"/>
<keyword evidence="1" id="KW-0472">Membrane</keyword>
<keyword evidence="1" id="KW-0812">Transmembrane</keyword>
<reference evidence="2 3" key="1">
    <citation type="journal article" date="2015" name="Appl. Microbiol. Biotechnol.">
        <title>The consequence of an additional NADH dehydrogenase paralog on the growth of Gluconobacter oxydans DSM3504.</title>
        <authorList>
            <person name="Kostner D."/>
            <person name="Luchterhand B."/>
            <person name="Junker A."/>
            <person name="Volland S."/>
            <person name="Daniel R."/>
            <person name="Buchs J."/>
            <person name="Liebl W."/>
            <person name="Ehrenreich A."/>
        </authorList>
    </citation>
    <scope>NUCLEOTIDE SEQUENCE [LARGE SCALE GENOMIC DNA]</scope>
    <source>
        <strain evidence="2">DSM 3504</strain>
    </source>
</reference>
<evidence type="ECO:0000313" key="3">
    <source>
        <dbReference type="Proteomes" id="UP000031656"/>
    </source>
</evidence>
<sequence length="156" mass="17056">MASVRQADPGSLRAPGFRWWHGIIIGLLLSYVPGSLLVAGVLLLPLVALKLVDPNADGQRIMIVLFYVGAAMVHPLHEAWAANGDWETCIAQITQPVTLALDWLAAGAAWLVSEASAISGRLWNAEIARRERKSIEKRIAYLQEEWMSSDEDAPAT</sequence>
<evidence type="ECO:0000256" key="1">
    <source>
        <dbReference type="SAM" id="Phobius"/>
    </source>
</evidence>
<keyword evidence="1" id="KW-1133">Transmembrane helix</keyword>
<feature type="transmembrane region" description="Helical" evidence="1">
    <location>
        <begin position="20"/>
        <end position="49"/>
    </location>
</feature>
<protein>
    <recommendedName>
        <fullName evidence="4">Transmembrane protein</fullName>
    </recommendedName>
</protein>
<accession>A0A067Z330</accession>
<evidence type="ECO:0008006" key="4">
    <source>
        <dbReference type="Google" id="ProtNLM"/>
    </source>
</evidence>
<dbReference type="KEGG" id="goy:GLS_c15660"/>